<evidence type="ECO:0000256" key="3">
    <source>
        <dbReference type="ARBA" id="ARBA00022723"/>
    </source>
</evidence>
<dbReference type="OrthoDB" id="3209743at2759"/>
<accession>A0A8E2DRR0</accession>
<feature type="binding site" evidence="5">
    <location>
        <position position="214"/>
    </location>
    <ligand>
        <name>a divalent metal cation</name>
        <dbReference type="ChEBI" id="CHEBI:60240"/>
        <label>2</label>
        <note>catalytic</note>
    </ligand>
</feature>
<dbReference type="PANTHER" id="PTHR43330">
    <property type="entry name" value="METHIONINE AMINOPEPTIDASE"/>
    <property type="match status" value="1"/>
</dbReference>
<proteinExistence type="inferred from homology"/>
<feature type="binding site" evidence="5">
    <location>
        <position position="309"/>
    </location>
    <ligand>
        <name>a divalent metal cation</name>
        <dbReference type="ChEBI" id="CHEBI:60240"/>
        <label>2</label>
        <note>catalytic</note>
    </ligand>
</feature>
<evidence type="ECO:0000256" key="1">
    <source>
        <dbReference type="ARBA" id="ARBA00022438"/>
    </source>
</evidence>
<name>A0A8E2DRR0_9APHY</name>
<keyword evidence="2 5" id="KW-0645">Protease</keyword>
<dbReference type="GO" id="GO:0004239">
    <property type="term" value="F:initiator methionyl aminopeptidase activity"/>
    <property type="evidence" value="ECO:0007669"/>
    <property type="project" value="UniProtKB-UniRule"/>
</dbReference>
<comment type="catalytic activity">
    <reaction evidence="5 6">
        <text>Release of N-terminal amino acids, preferentially methionine, from peptides and arylamides.</text>
        <dbReference type="EC" id="3.4.11.18"/>
    </reaction>
</comment>
<dbReference type="Pfam" id="PF00557">
    <property type="entry name" value="Peptidase_M24"/>
    <property type="match status" value="1"/>
</dbReference>
<feature type="binding site" evidence="5">
    <location>
        <position position="277"/>
    </location>
    <ligand>
        <name>a divalent metal cation</name>
        <dbReference type="ChEBI" id="CHEBI:60240"/>
        <label>2</label>
        <note>catalytic</note>
    </ligand>
</feature>
<dbReference type="CDD" id="cd01086">
    <property type="entry name" value="MetAP1"/>
    <property type="match status" value="1"/>
</dbReference>
<feature type="domain" description="Peptidase M24" evidence="7">
    <location>
        <begin position="122"/>
        <end position="348"/>
    </location>
</feature>
<dbReference type="GO" id="GO:0046872">
    <property type="term" value="F:metal ion binding"/>
    <property type="evidence" value="ECO:0007669"/>
    <property type="project" value="UniProtKB-UniRule"/>
</dbReference>
<dbReference type="PROSITE" id="PS00680">
    <property type="entry name" value="MAP_1"/>
    <property type="match status" value="1"/>
</dbReference>
<dbReference type="EC" id="3.4.11.18" evidence="6"/>
<evidence type="ECO:0000313" key="9">
    <source>
        <dbReference type="Proteomes" id="UP000250043"/>
    </source>
</evidence>
<evidence type="ECO:0000313" key="8">
    <source>
        <dbReference type="EMBL" id="OCH94501.1"/>
    </source>
</evidence>
<comment type="function">
    <text evidence="6">Cotranslationally removes the N-terminal methionine from nascent proteins. The N-terminal methionine is often cleaved when the second residue in the primary sequence is small and uncharged (Met-Ala-, Cys, Gly, Pro, Ser, Thr, or Val).</text>
</comment>
<evidence type="ECO:0000256" key="4">
    <source>
        <dbReference type="ARBA" id="ARBA00022801"/>
    </source>
</evidence>
<sequence>MVRWDILRRIAPHVHHTRLANFPSPHPRSYSVSRPVSDDAEEDVGLPDEAVWRWGEFNVVLPKEPIVWGVSHIVPRAVPAHIRRPGYACLSRSDQGSEIPEPLSEHWASRRIQLGSETEVGLRAAARLASDVLKYAGTLVKVRRTTEAIDAKIHEVICSRSAYPSPLLYKGFPKSCCTSVNNIITHGIPDDRPLEDGDIVNIDITVFKDGFHGDTSKTFLVGEVDDMGRDLVQVTETALELAIAECGPKRPFKNIGKVIHSFLRNKDYCVSPQFTGHGIGEDFHRIPWILHHMNDEPGVMLPGDCFTIEPIIIQGTNPKAWIWPDGWAASTLNCARGAQAEHMVLITETGADVLTRQS</sequence>
<comment type="similarity">
    <text evidence="5">Belongs to the peptidase M24A family. Methionine aminopeptidase type 1 subfamily.</text>
</comment>
<dbReference type="InterPro" id="IPR002467">
    <property type="entry name" value="Pept_M24A_MAP1"/>
</dbReference>
<gene>
    <name evidence="8" type="ORF">OBBRIDRAFT_848013</name>
</gene>
<dbReference type="InterPro" id="IPR036005">
    <property type="entry name" value="Creatinase/aminopeptidase-like"/>
</dbReference>
<dbReference type="NCBIfam" id="TIGR00500">
    <property type="entry name" value="met_pdase_I"/>
    <property type="match status" value="1"/>
</dbReference>
<dbReference type="AlphaFoldDB" id="A0A8E2DRR0"/>
<dbReference type="SUPFAM" id="SSF55920">
    <property type="entry name" value="Creatinase/aminopeptidase"/>
    <property type="match status" value="1"/>
</dbReference>
<feature type="binding site" evidence="5">
    <location>
        <position position="203"/>
    </location>
    <ligand>
        <name>a divalent metal cation</name>
        <dbReference type="ChEBI" id="CHEBI:60240"/>
        <label>1</label>
    </ligand>
</feature>
<dbReference type="EMBL" id="KV722343">
    <property type="protein sequence ID" value="OCH94501.1"/>
    <property type="molecule type" value="Genomic_DNA"/>
</dbReference>
<dbReference type="GO" id="GO:0006508">
    <property type="term" value="P:proteolysis"/>
    <property type="evidence" value="ECO:0007669"/>
    <property type="project" value="UniProtKB-KW"/>
</dbReference>
<feature type="binding site" evidence="5">
    <location>
        <position position="341"/>
    </location>
    <ligand>
        <name>a divalent metal cation</name>
        <dbReference type="ChEBI" id="CHEBI:60240"/>
        <label>2</label>
        <note>catalytic</note>
    </ligand>
</feature>
<keyword evidence="1 5" id="KW-0031">Aminopeptidase</keyword>
<keyword evidence="4 5" id="KW-0378">Hydrolase</keyword>
<keyword evidence="3 5" id="KW-0479">Metal-binding</keyword>
<feature type="binding site" evidence="5">
    <location>
        <position position="284"/>
    </location>
    <ligand>
        <name>substrate</name>
    </ligand>
</feature>
<dbReference type="HAMAP" id="MF_01974">
    <property type="entry name" value="MetAP_1"/>
    <property type="match status" value="1"/>
</dbReference>
<protein>
    <recommendedName>
        <fullName evidence="6">Methionine aminopeptidase</fullName>
        <ecNumber evidence="6">3.4.11.18</ecNumber>
    </recommendedName>
</protein>
<feature type="binding site" evidence="5">
    <location>
        <position position="214"/>
    </location>
    <ligand>
        <name>a divalent metal cation</name>
        <dbReference type="ChEBI" id="CHEBI:60240"/>
        <label>1</label>
    </ligand>
</feature>
<dbReference type="InterPro" id="IPR001714">
    <property type="entry name" value="Pept_M24_MAP"/>
</dbReference>
<evidence type="ECO:0000259" key="7">
    <source>
        <dbReference type="Pfam" id="PF00557"/>
    </source>
</evidence>
<evidence type="ECO:0000256" key="5">
    <source>
        <dbReference type="HAMAP-Rule" id="MF_03174"/>
    </source>
</evidence>
<dbReference type="GO" id="GO:0070006">
    <property type="term" value="F:metalloaminopeptidase activity"/>
    <property type="evidence" value="ECO:0007669"/>
    <property type="project" value="UniProtKB-UniRule"/>
</dbReference>
<evidence type="ECO:0000256" key="2">
    <source>
        <dbReference type="ARBA" id="ARBA00022670"/>
    </source>
</evidence>
<feature type="binding site" evidence="5">
    <location>
        <position position="341"/>
    </location>
    <ligand>
        <name>a divalent metal cation</name>
        <dbReference type="ChEBI" id="CHEBI:60240"/>
        <label>1</label>
    </ligand>
</feature>
<organism evidence="8 9">
    <name type="scientific">Obba rivulosa</name>
    <dbReference type="NCBI Taxonomy" id="1052685"/>
    <lineage>
        <taxon>Eukaryota</taxon>
        <taxon>Fungi</taxon>
        <taxon>Dikarya</taxon>
        <taxon>Basidiomycota</taxon>
        <taxon>Agaricomycotina</taxon>
        <taxon>Agaricomycetes</taxon>
        <taxon>Polyporales</taxon>
        <taxon>Gelatoporiaceae</taxon>
        <taxon>Obba</taxon>
    </lineage>
</organism>
<evidence type="ECO:0000256" key="6">
    <source>
        <dbReference type="RuleBase" id="RU003653"/>
    </source>
</evidence>
<dbReference type="InterPro" id="IPR000994">
    <property type="entry name" value="Pept_M24"/>
</dbReference>
<dbReference type="PANTHER" id="PTHR43330:SF8">
    <property type="entry name" value="METHIONINE AMINOPEPTIDASE 1D, MITOCHONDRIAL"/>
    <property type="match status" value="1"/>
</dbReference>
<comment type="cofactor">
    <cofactor evidence="5">
        <name>Co(2+)</name>
        <dbReference type="ChEBI" id="CHEBI:48828"/>
    </cofactor>
    <cofactor evidence="5">
        <name>Zn(2+)</name>
        <dbReference type="ChEBI" id="CHEBI:29105"/>
    </cofactor>
    <cofactor evidence="5">
        <name>Mn(2+)</name>
        <dbReference type="ChEBI" id="CHEBI:29035"/>
    </cofactor>
    <cofactor evidence="5">
        <name>Fe(2+)</name>
        <dbReference type="ChEBI" id="CHEBI:29033"/>
    </cofactor>
    <text evidence="5">Binds 2 divalent metal cations per subunit. Has a high-affinity and a low affinity metal-binding site. The true nature of the physiological cofactor is under debate. The enzyme is active with cobalt, zinc, manganese or divalent iron ions. Most likely, methionine aminopeptidases function as mononuclear Fe(2+)-metalloproteases under physiological conditions, and the catalytically relevant metal-binding site has been assigned to the histidine-containing high-affinity site.</text>
</comment>
<keyword evidence="9" id="KW-1185">Reference proteome</keyword>
<reference evidence="8 9" key="1">
    <citation type="submission" date="2016-07" db="EMBL/GenBank/DDBJ databases">
        <title>Draft genome of the white-rot fungus Obba rivulosa 3A-2.</title>
        <authorList>
            <consortium name="DOE Joint Genome Institute"/>
            <person name="Miettinen O."/>
            <person name="Riley R."/>
            <person name="Acob R."/>
            <person name="Barry K."/>
            <person name="Cullen D."/>
            <person name="De Vries R."/>
            <person name="Hainaut M."/>
            <person name="Hatakka A."/>
            <person name="Henrissat B."/>
            <person name="Hilden K."/>
            <person name="Kuo R."/>
            <person name="Labutti K."/>
            <person name="Lipzen A."/>
            <person name="Makela M.R."/>
            <person name="Sandor L."/>
            <person name="Spatafora J.W."/>
            <person name="Grigoriev I.V."/>
            <person name="Hibbett D.S."/>
        </authorList>
    </citation>
    <scope>NUCLEOTIDE SEQUENCE [LARGE SCALE GENOMIC DNA]</scope>
    <source>
        <strain evidence="8 9">3A-2</strain>
    </source>
</reference>
<dbReference type="Gene3D" id="3.90.230.10">
    <property type="entry name" value="Creatinase/methionine aminopeptidase superfamily"/>
    <property type="match status" value="1"/>
</dbReference>
<feature type="binding site" evidence="5">
    <location>
        <position position="186"/>
    </location>
    <ligand>
        <name>substrate</name>
    </ligand>
</feature>
<dbReference type="Proteomes" id="UP000250043">
    <property type="component" value="Unassembled WGS sequence"/>
</dbReference>
<dbReference type="PRINTS" id="PR00599">
    <property type="entry name" value="MAPEPTIDASE"/>
</dbReference>